<name>A0A2M7RFA4_9BACT</name>
<feature type="domain" description="Glycosyltransferase subfamily 4-like N-terminal" evidence="3">
    <location>
        <begin position="19"/>
        <end position="178"/>
    </location>
</feature>
<dbReference type="Proteomes" id="UP000230779">
    <property type="component" value="Unassembled WGS sequence"/>
</dbReference>
<dbReference type="SUPFAM" id="SSF53756">
    <property type="entry name" value="UDP-Glycosyltransferase/glycogen phosphorylase"/>
    <property type="match status" value="1"/>
</dbReference>
<dbReference type="InterPro" id="IPR001296">
    <property type="entry name" value="Glyco_trans_1"/>
</dbReference>
<dbReference type="AlphaFoldDB" id="A0A2M7RFA4"/>
<dbReference type="GO" id="GO:0009103">
    <property type="term" value="P:lipopolysaccharide biosynthetic process"/>
    <property type="evidence" value="ECO:0007669"/>
    <property type="project" value="TreeGrafter"/>
</dbReference>
<evidence type="ECO:0000259" key="3">
    <source>
        <dbReference type="Pfam" id="PF13439"/>
    </source>
</evidence>
<organism evidence="4 5">
    <name type="scientific">Candidatus Kerfeldbacteria bacterium CG_4_10_14_0_8_um_filter_42_10</name>
    <dbReference type="NCBI Taxonomy" id="2014248"/>
    <lineage>
        <taxon>Bacteria</taxon>
        <taxon>Candidatus Kerfeldiibacteriota</taxon>
    </lineage>
</organism>
<dbReference type="GO" id="GO:0016757">
    <property type="term" value="F:glycosyltransferase activity"/>
    <property type="evidence" value="ECO:0007669"/>
    <property type="project" value="InterPro"/>
</dbReference>
<dbReference type="PANTHER" id="PTHR46401">
    <property type="entry name" value="GLYCOSYLTRANSFERASE WBBK-RELATED"/>
    <property type="match status" value="1"/>
</dbReference>
<accession>A0A2M7RFA4</accession>
<comment type="caution">
    <text evidence="4">The sequence shown here is derived from an EMBL/GenBank/DDBJ whole genome shotgun (WGS) entry which is preliminary data.</text>
</comment>
<evidence type="ECO:0000313" key="5">
    <source>
        <dbReference type="Proteomes" id="UP000230779"/>
    </source>
</evidence>
<dbReference type="EMBL" id="PFMD01000083">
    <property type="protein sequence ID" value="PIY95435.1"/>
    <property type="molecule type" value="Genomic_DNA"/>
</dbReference>
<dbReference type="Gene3D" id="3.40.50.2000">
    <property type="entry name" value="Glycogen Phosphorylase B"/>
    <property type="match status" value="2"/>
</dbReference>
<evidence type="ECO:0000256" key="1">
    <source>
        <dbReference type="ARBA" id="ARBA00022679"/>
    </source>
</evidence>
<protein>
    <submittedName>
        <fullName evidence="4">Glycosyl transferase family 1</fullName>
    </submittedName>
</protein>
<evidence type="ECO:0000313" key="4">
    <source>
        <dbReference type="EMBL" id="PIY95435.1"/>
    </source>
</evidence>
<proteinExistence type="predicted"/>
<dbReference type="Pfam" id="PF13439">
    <property type="entry name" value="Glyco_transf_4"/>
    <property type="match status" value="1"/>
</dbReference>
<gene>
    <name evidence="4" type="ORF">COY66_06895</name>
</gene>
<dbReference type="InterPro" id="IPR028098">
    <property type="entry name" value="Glyco_trans_4-like_N"/>
</dbReference>
<dbReference type="CDD" id="cd03801">
    <property type="entry name" value="GT4_PimA-like"/>
    <property type="match status" value="1"/>
</dbReference>
<evidence type="ECO:0000259" key="2">
    <source>
        <dbReference type="Pfam" id="PF00534"/>
    </source>
</evidence>
<sequence>MNNKLKIAYIGQKGIENVVGGVETHVRELAIRSAQAGFDTTVYVRPYTQKEKEKYVEGVRARKLLSLRTKHFDAITHVFLSTWHAIFSKADIIHYHGVGPSLLSFLPRIFRPSAITVVTFHSIDRQHTKWNAVARFFLRMGEWTACRFPHITIAVSKNIAEYCEKHYRKKPIVIPNGITDPIYREADSIKQKFGLEKEKYLLVLSRLVQHKNIHLIIEAFKNINAEVKLAIVGGGAFTDNYVRSLKELAHSDRRIVFTGECRGKVLQELISNSLFYVNASNSEGCPTTALEVMSYGKMVLMSDLKVNQEVVGNLGRYFRHEDPSDLKGAMEWLIAHKEKIYEKQKNLSGYALGNYHWDTLAPAVFNVYRNFYRNGLALASAYQLKD</sequence>
<dbReference type="Pfam" id="PF00534">
    <property type="entry name" value="Glycos_transf_1"/>
    <property type="match status" value="1"/>
</dbReference>
<dbReference type="PANTHER" id="PTHR46401:SF2">
    <property type="entry name" value="GLYCOSYLTRANSFERASE WBBK-RELATED"/>
    <property type="match status" value="1"/>
</dbReference>
<reference evidence="4 5" key="1">
    <citation type="submission" date="2017-09" db="EMBL/GenBank/DDBJ databases">
        <title>Depth-based differentiation of microbial function through sediment-hosted aquifers and enrichment of novel symbionts in the deep terrestrial subsurface.</title>
        <authorList>
            <person name="Probst A.J."/>
            <person name="Ladd B."/>
            <person name="Jarett J.K."/>
            <person name="Geller-Mcgrath D.E."/>
            <person name="Sieber C.M."/>
            <person name="Emerson J.B."/>
            <person name="Anantharaman K."/>
            <person name="Thomas B.C."/>
            <person name="Malmstrom R."/>
            <person name="Stieglmeier M."/>
            <person name="Klingl A."/>
            <person name="Woyke T."/>
            <person name="Ryan C.M."/>
            <person name="Banfield J.F."/>
        </authorList>
    </citation>
    <scope>NUCLEOTIDE SEQUENCE [LARGE SCALE GENOMIC DNA]</scope>
    <source>
        <strain evidence="4">CG_4_10_14_0_8_um_filter_42_10</strain>
    </source>
</reference>
<keyword evidence="1 4" id="KW-0808">Transferase</keyword>
<feature type="domain" description="Glycosyl transferase family 1" evidence="2">
    <location>
        <begin position="188"/>
        <end position="347"/>
    </location>
</feature>